<comment type="caution">
    <text evidence="2">The sequence shown here is derived from an EMBL/GenBank/DDBJ whole genome shotgun (WGS) entry which is preliminary data.</text>
</comment>
<evidence type="ECO:0000313" key="2">
    <source>
        <dbReference type="EMBL" id="KAJ6642605.1"/>
    </source>
</evidence>
<feature type="region of interest" description="Disordered" evidence="1">
    <location>
        <begin position="166"/>
        <end position="194"/>
    </location>
</feature>
<organism evidence="2 3">
    <name type="scientific">Pseudolycoriella hygida</name>
    <dbReference type="NCBI Taxonomy" id="35572"/>
    <lineage>
        <taxon>Eukaryota</taxon>
        <taxon>Metazoa</taxon>
        <taxon>Ecdysozoa</taxon>
        <taxon>Arthropoda</taxon>
        <taxon>Hexapoda</taxon>
        <taxon>Insecta</taxon>
        <taxon>Pterygota</taxon>
        <taxon>Neoptera</taxon>
        <taxon>Endopterygota</taxon>
        <taxon>Diptera</taxon>
        <taxon>Nematocera</taxon>
        <taxon>Sciaroidea</taxon>
        <taxon>Sciaridae</taxon>
        <taxon>Pseudolycoriella</taxon>
    </lineage>
</organism>
<name>A0A9Q0N301_9DIPT</name>
<evidence type="ECO:0000256" key="1">
    <source>
        <dbReference type="SAM" id="MobiDB-lite"/>
    </source>
</evidence>
<reference evidence="2" key="1">
    <citation type="submission" date="2022-07" db="EMBL/GenBank/DDBJ databases">
        <authorList>
            <person name="Trinca V."/>
            <person name="Uliana J.V.C."/>
            <person name="Torres T.T."/>
            <person name="Ward R.J."/>
            <person name="Monesi N."/>
        </authorList>
    </citation>
    <scope>NUCLEOTIDE SEQUENCE</scope>
    <source>
        <strain evidence="2">HSMRA1968</strain>
        <tissue evidence="2">Whole embryos</tissue>
    </source>
</reference>
<evidence type="ECO:0000313" key="3">
    <source>
        <dbReference type="Proteomes" id="UP001151699"/>
    </source>
</evidence>
<sequence length="194" mass="21533">MSLNRQLTALAINRKTYNDIRDFSQVDVQGQISNSLLDSEVACSVPSGEQVNDLFPRQSDFSSITSTVIKAHVQNSTSLSDAGGVSSVPSGVQVNDMFPGQPDFTFYNSDANNPVSQVAEPMEVALKRIIEKTFEDKFLEMKEKEFVCPSPGKCICCKYWLSRGAQRGRGGQGRRGRGSHGQRGYWKGRRDQSW</sequence>
<proteinExistence type="predicted"/>
<dbReference type="EMBL" id="WJQU01000002">
    <property type="protein sequence ID" value="KAJ6642605.1"/>
    <property type="molecule type" value="Genomic_DNA"/>
</dbReference>
<keyword evidence="3" id="KW-1185">Reference proteome</keyword>
<dbReference type="AlphaFoldDB" id="A0A9Q0N301"/>
<gene>
    <name evidence="2" type="ORF">Bhyg_07558</name>
</gene>
<protein>
    <submittedName>
        <fullName evidence="2">Uncharacterized protein</fullName>
    </submittedName>
</protein>
<accession>A0A9Q0N301</accession>
<dbReference type="Proteomes" id="UP001151699">
    <property type="component" value="Chromosome B"/>
</dbReference>